<proteinExistence type="predicted"/>
<keyword evidence="3" id="KW-1185">Reference proteome</keyword>
<sequence>MRMGDPCYKVPIQCCTSEVPLLNRVFQVRTHSFRIGRATDLATQGITTETIMVLDRWKSTAYESYIR</sequence>
<dbReference type="EMBL" id="JAIWYP010000001">
    <property type="protein sequence ID" value="KAH3876406.1"/>
    <property type="molecule type" value="Genomic_DNA"/>
</dbReference>
<dbReference type="GO" id="GO:0015074">
    <property type="term" value="P:DNA integration"/>
    <property type="evidence" value="ECO:0007669"/>
    <property type="project" value="InterPro"/>
</dbReference>
<name>A0A9D4RPC1_DREPO</name>
<dbReference type="GO" id="GO:0003677">
    <property type="term" value="F:DNA binding"/>
    <property type="evidence" value="ECO:0007669"/>
    <property type="project" value="InterPro"/>
</dbReference>
<evidence type="ECO:0000256" key="1">
    <source>
        <dbReference type="ARBA" id="ARBA00023172"/>
    </source>
</evidence>
<keyword evidence="1" id="KW-0233">DNA recombination</keyword>
<dbReference type="Gene3D" id="1.10.443.10">
    <property type="entry name" value="Intergrase catalytic core"/>
    <property type="match status" value="1"/>
</dbReference>
<dbReference type="InterPro" id="IPR011010">
    <property type="entry name" value="DNA_brk_join_enz"/>
</dbReference>
<dbReference type="GO" id="GO:0006310">
    <property type="term" value="P:DNA recombination"/>
    <property type="evidence" value="ECO:0007669"/>
    <property type="project" value="UniProtKB-KW"/>
</dbReference>
<protein>
    <submittedName>
        <fullName evidence="2">Uncharacterized protein</fullName>
    </submittedName>
</protein>
<dbReference type="SUPFAM" id="SSF56349">
    <property type="entry name" value="DNA breaking-rejoining enzymes"/>
    <property type="match status" value="1"/>
</dbReference>
<dbReference type="InterPro" id="IPR013762">
    <property type="entry name" value="Integrase-like_cat_sf"/>
</dbReference>
<reference evidence="2" key="1">
    <citation type="journal article" date="2019" name="bioRxiv">
        <title>The Genome of the Zebra Mussel, Dreissena polymorpha: A Resource for Invasive Species Research.</title>
        <authorList>
            <person name="McCartney M.A."/>
            <person name="Auch B."/>
            <person name="Kono T."/>
            <person name="Mallez S."/>
            <person name="Zhang Y."/>
            <person name="Obille A."/>
            <person name="Becker A."/>
            <person name="Abrahante J.E."/>
            <person name="Garbe J."/>
            <person name="Badalamenti J.P."/>
            <person name="Herman A."/>
            <person name="Mangelson H."/>
            <person name="Liachko I."/>
            <person name="Sullivan S."/>
            <person name="Sone E.D."/>
            <person name="Koren S."/>
            <person name="Silverstein K.A.T."/>
            <person name="Beckman K.B."/>
            <person name="Gohl D.M."/>
        </authorList>
    </citation>
    <scope>NUCLEOTIDE SEQUENCE</scope>
    <source>
        <strain evidence="2">Duluth1</strain>
        <tissue evidence="2">Whole animal</tissue>
    </source>
</reference>
<evidence type="ECO:0000313" key="2">
    <source>
        <dbReference type="EMBL" id="KAH3876406.1"/>
    </source>
</evidence>
<accession>A0A9D4RPC1</accession>
<dbReference type="Proteomes" id="UP000828390">
    <property type="component" value="Unassembled WGS sequence"/>
</dbReference>
<evidence type="ECO:0000313" key="3">
    <source>
        <dbReference type="Proteomes" id="UP000828390"/>
    </source>
</evidence>
<gene>
    <name evidence="2" type="ORF">DPMN_000246</name>
</gene>
<dbReference type="AlphaFoldDB" id="A0A9D4RPC1"/>
<organism evidence="2 3">
    <name type="scientific">Dreissena polymorpha</name>
    <name type="common">Zebra mussel</name>
    <name type="synonym">Mytilus polymorpha</name>
    <dbReference type="NCBI Taxonomy" id="45954"/>
    <lineage>
        <taxon>Eukaryota</taxon>
        <taxon>Metazoa</taxon>
        <taxon>Spiralia</taxon>
        <taxon>Lophotrochozoa</taxon>
        <taxon>Mollusca</taxon>
        <taxon>Bivalvia</taxon>
        <taxon>Autobranchia</taxon>
        <taxon>Heteroconchia</taxon>
        <taxon>Euheterodonta</taxon>
        <taxon>Imparidentia</taxon>
        <taxon>Neoheterodontei</taxon>
        <taxon>Myida</taxon>
        <taxon>Dreissenoidea</taxon>
        <taxon>Dreissenidae</taxon>
        <taxon>Dreissena</taxon>
    </lineage>
</organism>
<comment type="caution">
    <text evidence="2">The sequence shown here is derived from an EMBL/GenBank/DDBJ whole genome shotgun (WGS) entry which is preliminary data.</text>
</comment>
<reference evidence="2" key="2">
    <citation type="submission" date="2020-11" db="EMBL/GenBank/DDBJ databases">
        <authorList>
            <person name="McCartney M.A."/>
            <person name="Auch B."/>
            <person name="Kono T."/>
            <person name="Mallez S."/>
            <person name="Becker A."/>
            <person name="Gohl D.M."/>
            <person name="Silverstein K.A.T."/>
            <person name="Koren S."/>
            <person name="Bechman K.B."/>
            <person name="Herman A."/>
            <person name="Abrahante J.E."/>
            <person name="Garbe J."/>
        </authorList>
    </citation>
    <scope>NUCLEOTIDE SEQUENCE</scope>
    <source>
        <strain evidence="2">Duluth1</strain>
        <tissue evidence="2">Whole animal</tissue>
    </source>
</reference>